<feature type="coiled-coil region" evidence="1">
    <location>
        <begin position="81"/>
        <end position="109"/>
    </location>
</feature>
<evidence type="ECO:0000313" key="3">
    <source>
        <dbReference type="Proteomes" id="UP000286220"/>
    </source>
</evidence>
<name>A0A413U7V0_9FIRM</name>
<dbReference type="AlphaFoldDB" id="A0A413U7V0"/>
<dbReference type="RefSeq" id="WP_118332179.1">
    <property type="nucleotide sequence ID" value="NZ_QSFZ01000002.1"/>
</dbReference>
<evidence type="ECO:0000256" key="1">
    <source>
        <dbReference type="SAM" id="Coils"/>
    </source>
</evidence>
<comment type="caution">
    <text evidence="2">The sequence shown here is derived from an EMBL/GenBank/DDBJ whole genome shotgun (WGS) entry which is preliminary data.</text>
</comment>
<dbReference type="Proteomes" id="UP000286220">
    <property type="component" value="Unassembled WGS sequence"/>
</dbReference>
<organism evidence="2 3">
    <name type="scientific">Agathobacter rectalis</name>
    <dbReference type="NCBI Taxonomy" id="39491"/>
    <lineage>
        <taxon>Bacteria</taxon>
        <taxon>Bacillati</taxon>
        <taxon>Bacillota</taxon>
        <taxon>Clostridia</taxon>
        <taxon>Lachnospirales</taxon>
        <taxon>Lachnospiraceae</taxon>
        <taxon>Agathobacter</taxon>
    </lineage>
</organism>
<dbReference type="EMBL" id="QSFZ01000002">
    <property type="protein sequence ID" value="RHA93883.1"/>
    <property type="molecule type" value="Genomic_DNA"/>
</dbReference>
<evidence type="ECO:0000313" key="2">
    <source>
        <dbReference type="EMBL" id="RHA93883.1"/>
    </source>
</evidence>
<accession>A0A413U7V0</accession>
<sequence length="126" mass="15267">MELITKAECTHCLDVKRIFSDFIESQTDFCVVDAYPFGYLVLEWYDENIGFNNQTFFHRASDLFDYLLNSWKRITVYSYTRDDGKNEYNELLEQLTTEEQEEINLQEQRYIMEYENVSLLWESSEF</sequence>
<proteinExistence type="predicted"/>
<gene>
    <name evidence="2" type="ORF">DW912_02355</name>
</gene>
<keyword evidence="1" id="KW-0175">Coiled coil</keyword>
<protein>
    <submittedName>
        <fullName evidence="2">Uncharacterized protein</fullName>
    </submittedName>
</protein>
<reference evidence="2 3" key="1">
    <citation type="submission" date="2018-08" db="EMBL/GenBank/DDBJ databases">
        <title>A genome reference for cultivated species of the human gut microbiota.</title>
        <authorList>
            <person name="Zou Y."/>
            <person name="Xue W."/>
            <person name="Luo G."/>
        </authorList>
    </citation>
    <scope>NUCLEOTIDE SEQUENCE [LARGE SCALE GENOMIC DNA]</scope>
    <source>
        <strain evidence="2 3">AM42-17AT</strain>
    </source>
</reference>